<evidence type="ECO:0000313" key="2">
    <source>
        <dbReference type="Proteomes" id="UP001065174"/>
    </source>
</evidence>
<reference evidence="1" key="1">
    <citation type="submission" date="2022-09" db="EMBL/GenBank/DDBJ databases">
        <title>Comparative genomics and taxonomic characterization of three novel marine species of genus Reichenbachiella exhibiting antioxidant and polysaccharide degradation activities.</title>
        <authorList>
            <person name="Muhammad N."/>
            <person name="Lee Y.-J."/>
            <person name="Ko J."/>
            <person name="Kim S.-G."/>
        </authorList>
    </citation>
    <scope>NUCLEOTIDE SEQUENCE</scope>
    <source>
        <strain evidence="1">BKB1-1</strain>
    </source>
</reference>
<proteinExistence type="predicted"/>
<evidence type="ECO:0000313" key="1">
    <source>
        <dbReference type="EMBL" id="UXP32560.1"/>
    </source>
</evidence>
<dbReference type="RefSeq" id="WP_262309995.1">
    <property type="nucleotide sequence ID" value="NZ_CP106679.1"/>
</dbReference>
<name>A0ABY6CR96_9BACT</name>
<organism evidence="1 2">
    <name type="scientific">Reichenbachiella agarivorans</name>
    <dbReference type="NCBI Taxonomy" id="2979464"/>
    <lineage>
        <taxon>Bacteria</taxon>
        <taxon>Pseudomonadati</taxon>
        <taxon>Bacteroidota</taxon>
        <taxon>Cytophagia</taxon>
        <taxon>Cytophagales</taxon>
        <taxon>Reichenbachiellaceae</taxon>
        <taxon>Reichenbachiella</taxon>
    </lineage>
</organism>
<dbReference type="Proteomes" id="UP001065174">
    <property type="component" value="Chromosome"/>
</dbReference>
<dbReference type="EMBL" id="CP106679">
    <property type="protein sequence ID" value="UXP32560.1"/>
    <property type="molecule type" value="Genomic_DNA"/>
</dbReference>
<sequence>MQLLFIITCLFFKSLAIDLIPTQVTENISMPIPSGFRPMTDDEIVSKYFTTKRPLALYTDNSLMIDLGVNKSVTEWNEKDIEIMASFQKSNVFSLYDDVKIISEGSREVNGRKHVYMEFVSTVKPDEKSFRQDAPIQKYTLIQYVIVGRHALVFNFTCPSQLQSEWQTTSHQIMEGIHIKGKLK</sequence>
<keyword evidence="2" id="KW-1185">Reference proteome</keyword>
<protein>
    <submittedName>
        <fullName evidence="1">Uncharacterized protein</fullName>
    </submittedName>
</protein>
<gene>
    <name evidence="1" type="ORF">N6H18_01050</name>
</gene>
<accession>A0ABY6CR96</accession>